<keyword evidence="8" id="KW-0677">Repeat</keyword>
<organism evidence="19 20">
    <name type="scientific">Plectosphaerella cucumerina</name>
    <dbReference type="NCBI Taxonomy" id="40658"/>
    <lineage>
        <taxon>Eukaryota</taxon>
        <taxon>Fungi</taxon>
        <taxon>Dikarya</taxon>
        <taxon>Ascomycota</taxon>
        <taxon>Pezizomycotina</taxon>
        <taxon>Sordariomycetes</taxon>
        <taxon>Hypocreomycetidae</taxon>
        <taxon>Glomerellales</taxon>
        <taxon>Plectosphaerellaceae</taxon>
        <taxon>Plectosphaerella</taxon>
    </lineage>
</organism>
<evidence type="ECO:0000256" key="17">
    <source>
        <dbReference type="SAM" id="MobiDB-lite"/>
    </source>
</evidence>
<dbReference type="PANTHER" id="PTHR21451:SF0">
    <property type="entry name" value="HISTONE-LYSINE N-METHYLTRANSFERASE, H3 LYSINE-79 SPECIFIC"/>
    <property type="match status" value="1"/>
</dbReference>
<comment type="catalytic activity">
    <reaction evidence="14 15">
        <text>L-lysyl(79)-[histone H3] + 3 S-adenosyl-L-methionine = N(6),N(6),N(6)-trimethyl-L-lysyl(79)-[histone H3] + 3 S-adenosyl-L-homocysteine + 3 H(+)</text>
        <dbReference type="Rhea" id="RHEA:60328"/>
        <dbReference type="Rhea" id="RHEA-COMP:15549"/>
        <dbReference type="Rhea" id="RHEA-COMP:15552"/>
        <dbReference type="ChEBI" id="CHEBI:15378"/>
        <dbReference type="ChEBI" id="CHEBI:29969"/>
        <dbReference type="ChEBI" id="CHEBI:57856"/>
        <dbReference type="ChEBI" id="CHEBI:59789"/>
        <dbReference type="ChEBI" id="CHEBI:61961"/>
        <dbReference type="EC" id="2.1.1.360"/>
    </reaction>
</comment>
<evidence type="ECO:0000256" key="1">
    <source>
        <dbReference type="ARBA" id="ARBA00003482"/>
    </source>
</evidence>
<evidence type="ECO:0000256" key="16">
    <source>
        <dbReference type="PIRSR" id="PIRSR017570-1"/>
    </source>
</evidence>
<evidence type="ECO:0000256" key="2">
    <source>
        <dbReference type="ARBA" id="ARBA00004123"/>
    </source>
</evidence>
<dbReference type="GO" id="GO:0006281">
    <property type="term" value="P:DNA repair"/>
    <property type="evidence" value="ECO:0007669"/>
    <property type="project" value="InterPro"/>
</dbReference>
<feature type="region of interest" description="Disordered" evidence="17">
    <location>
        <begin position="1"/>
        <end position="101"/>
    </location>
</feature>
<keyword evidence="9 15" id="KW-0156">Chromatin regulator</keyword>
<dbReference type="GO" id="GO:0005634">
    <property type="term" value="C:nucleus"/>
    <property type="evidence" value="ECO:0007669"/>
    <property type="project" value="UniProtKB-SubCell"/>
</dbReference>
<dbReference type="GO" id="GO:0140956">
    <property type="term" value="F:histone H3K79 trimethyltransferase activity"/>
    <property type="evidence" value="ECO:0007669"/>
    <property type="project" value="UniProtKB-EC"/>
</dbReference>
<dbReference type="InterPro" id="IPR025789">
    <property type="entry name" value="DOT1_dom"/>
</dbReference>
<keyword evidence="12 15" id="KW-0539">Nucleus</keyword>
<dbReference type="Proteomes" id="UP000813385">
    <property type="component" value="Unassembled WGS sequence"/>
</dbReference>
<dbReference type="OrthoDB" id="443402at2759"/>
<evidence type="ECO:0000256" key="11">
    <source>
        <dbReference type="ARBA" id="ARBA00023163"/>
    </source>
</evidence>
<keyword evidence="20" id="KW-1185">Reference proteome</keyword>
<feature type="binding site" evidence="16">
    <location>
        <position position="358"/>
    </location>
    <ligand>
        <name>S-adenosyl-L-methionine</name>
        <dbReference type="ChEBI" id="CHEBI:59789"/>
    </ligand>
</feature>
<evidence type="ECO:0000256" key="9">
    <source>
        <dbReference type="ARBA" id="ARBA00022853"/>
    </source>
</evidence>
<dbReference type="EMBL" id="JAGPXD010000003">
    <property type="protein sequence ID" value="KAH7361576.1"/>
    <property type="molecule type" value="Genomic_DNA"/>
</dbReference>
<feature type="compositionally biased region" description="Low complexity" evidence="17">
    <location>
        <begin position="31"/>
        <end position="49"/>
    </location>
</feature>
<keyword evidence="11 15" id="KW-0804">Transcription</keyword>
<evidence type="ECO:0000256" key="12">
    <source>
        <dbReference type="ARBA" id="ARBA00023242"/>
    </source>
</evidence>
<evidence type="ECO:0000256" key="13">
    <source>
        <dbReference type="ARBA" id="ARBA00029821"/>
    </source>
</evidence>
<comment type="similarity">
    <text evidence="15">Belongs to the class I-like SAM-binding methyltransferase superfamily. DOT1 family.</text>
</comment>
<comment type="subcellular location">
    <subcellularLocation>
        <location evidence="2 15">Nucleus</location>
    </subcellularLocation>
</comment>
<name>A0A8K0THJ7_9PEZI</name>
<feature type="binding site" evidence="16">
    <location>
        <begin position="332"/>
        <end position="341"/>
    </location>
    <ligand>
        <name>S-adenosyl-L-methionine</name>
        <dbReference type="ChEBI" id="CHEBI:59789"/>
    </ligand>
</feature>
<sequence>MPLLSSKAKKPPTIRIEKVAIRPPPRPKPRPSLSHRTPSSSSAKASPSSRPSPNPRLLPRDSASPYPSSSDERRRKRKLPSVDPVTQWGRDDSDSDGADDDFVQSLDMAKRQRRGDSERTDESRSLVAADAYEGQWPKELKYIHARAVMNTSSPAKPAQRALKAKPDDDIRVRIQYPSLYLPESYELLVENGTIDAVSDILKVVNHVAYFYLTEEQATPFTDKEHGLIRRLERTSRTNELADFKLALKEANGVIRRLAQDGTFRKNLDRKHGAPRDLVEFILAQVYDRTVSPDVEKLKQYTNGTDNVYGELKHVFISKILQEKTHMTSDQVFVDLGSGVGNVVFQAALEIGCESWGCEMMDNPCDFAVAQQDEFQKRCRLWGLSPGKVSLVRGDFLKDESIHAVLKRADVVLVNNQAFTPQLNDKLAYMFLDLKPGCKIVSLKSFLHADGVRNTNDVVRNILDVEQNTFPEDHVSWTNNGGEFYVSTRK</sequence>
<feature type="binding site" evidence="16">
    <location>
        <begin position="308"/>
        <end position="311"/>
    </location>
    <ligand>
        <name>S-adenosyl-L-methionine</name>
        <dbReference type="ChEBI" id="CHEBI:59789"/>
    </ligand>
</feature>
<dbReference type="InterPro" id="IPR021162">
    <property type="entry name" value="Dot1"/>
</dbReference>
<keyword evidence="6 15" id="KW-0808">Transferase</keyword>
<evidence type="ECO:0000256" key="4">
    <source>
        <dbReference type="ARBA" id="ARBA00020987"/>
    </source>
</evidence>
<dbReference type="InterPro" id="IPR029063">
    <property type="entry name" value="SAM-dependent_MTases_sf"/>
</dbReference>
<dbReference type="Pfam" id="PF08123">
    <property type="entry name" value="DOT1"/>
    <property type="match status" value="1"/>
</dbReference>
<evidence type="ECO:0000256" key="15">
    <source>
        <dbReference type="PIRNR" id="PIRNR017570"/>
    </source>
</evidence>
<evidence type="ECO:0000313" key="20">
    <source>
        <dbReference type="Proteomes" id="UP000813385"/>
    </source>
</evidence>
<dbReference type="PROSITE" id="PS51569">
    <property type="entry name" value="DOT1"/>
    <property type="match status" value="1"/>
</dbReference>
<accession>A0A8K0THJ7</accession>
<keyword evidence="5 15" id="KW-0489">Methyltransferase</keyword>
<gene>
    <name evidence="19" type="ORF">B0T11DRAFT_75857</name>
</gene>
<evidence type="ECO:0000256" key="14">
    <source>
        <dbReference type="ARBA" id="ARBA00047770"/>
    </source>
</evidence>
<feature type="binding site" evidence="16">
    <location>
        <begin position="394"/>
        <end position="395"/>
    </location>
    <ligand>
        <name>S-adenosyl-L-methionine</name>
        <dbReference type="ChEBI" id="CHEBI:59789"/>
    </ligand>
</feature>
<dbReference type="CDD" id="cd02440">
    <property type="entry name" value="AdoMet_MTases"/>
    <property type="match status" value="1"/>
</dbReference>
<dbReference type="Gene3D" id="1.10.260.170">
    <property type="match status" value="1"/>
</dbReference>
<dbReference type="PANTHER" id="PTHR21451">
    <property type="entry name" value="HISTONE H3 METHYLTRANSFERASE"/>
    <property type="match status" value="1"/>
</dbReference>
<dbReference type="InterPro" id="IPR030445">
    <property type="entry name" value="H3-K79_meTrfase"/>
</dbReference>
<keyword evidence="10 15" id="KW-0805">Transcription regulation</keyword>
<evidence type="ECO:0000259" key="18">
    <source>
        <dbReference type="PROSITE" id="PS51569"/>
    </source>
</evidence>
<evidence type="ECO:0000256" key="6">
    <source>
        <dbReference type="ARBA" id="ARBA00022679"/>
    </source>
</evidence>
<dbReference type="Gene3D" id="3.40.50.150">
    <property type="entry name" value="Vaccinia Virus protein VP39"/>
    <property type="match status" value="1"/>
</dbReference>
<dbReference type="GO" id="GO:0000781">
    <property type="term" value="C:chromosome, telomeric region"/>
    <property type="evidence" value="ECO:0007669"/>
    <property type="project" value="GOC"/>
</dbReference>
<evidence type="ECO:0000256" key="10">
    <source>
        <dbReference type="ARBA" id="ARBA00023015"/>
    </source>
</evidence>
<comment type="function">
    <text evidence="1 15">Histone methyltransferase that specifically trimethylates histone H3 to form H3K79me3. This methylation is required for telomere silencing and for the pachytene checkpoint during the meiotic cell cycle by allowing the recruitment of RAD9 to double strand breaks. Nucleosomes are preferred as substrate compared to free histone.</text>
</comment>
<comment type="caution">
    <text evidence="19">The sequence shown here is derived from an EMBL/GenBank/DDBJ whole genome shotgun (WGS) entry which is preliminary data.</text>
</comment>
<dbReference type="FunFam" id="3.40.50.150:FF:000033">
    <property type="entry name" value="Histone-lysine N-methyltransferase, H3 lysine-79 specific"/>
    <property type="match status" value="1"/>
</dbReference>
<proteinExistence type="inferred from homology"/>
<evidence type="ECO:0000256" key="5">
    <source>
        <dbReference type="ARBA" id="ARBA00022603"/>
    </source>
</evidence>
<reference evidence="19" key="1">
    <citation type="journal article" date="2021" name="Nat. Commun.">
        <title>Genetic determinants of endophytism in the Arabidopsis root mycobiome.</title>
        <authorList>
            <person name="Mesny F."/>
            <person name="Miyauchi S."/>
            <person name="Thiergart T."/>
            <person name="Pickel B."/>
            <person name="Atanasova L."/>
            <person name="Karlsson M."/>
            <person name="Huettel B."/>
            <person name="Barry K.W."/>
            <person name="Haridas S."/>
            <person name="Chen C."/>
            <person name="Bauer D."/>
            <person name="Andreopoulos W."/>
            <person name="Pangilinan J."/>
            <person name="LaButti K."/>
            <person name="Riley R."/>
            <person name="Lipzen A."/>
            <person name="Clum A."/>
            <person name="Drula E."/>
            <person name="Henrissat B."/>
            <person name="Kohler A."/>
            <person name="Grigoriev I.V."/>
            <person name="Martin F.M."/>
            <person name="Hacquard S."/>
        </authorList>
    </citation>
    <scope>NUCLEOTIDE SEQUENCE</scope>
    <source>
        <strain evidence="19">MPI-CAGE-AT-0016</strain>
    </source>
</reference>
<evidence type="ECO:0000256" key="8">
    <source>
        <dbReference type="ARBA" id="ARBA00022737"/>
    </source>
</evidence>
<dbReference type="SUPFAM" id="SSF53335">
    <property type="entry name" value="S-adenosyl-L-methionine-dependent methyltransferases"/>
    <property type="match status" value="1"/>
</dbReference>
<dbReference type="GO" id="GO:0042393">
    <property type="term" value="F:histone binding"/>
    <property type="evidence" value="ECO:0007669"/>
    <property type="project" value="InterPro"/>
</dbReference>
<feature type="domain" description="DOT1" evidence="18">
    <location>
        <begin position="170"/>
        <end position="489"/>
    </location>
</feature>
<evidence type="ECO:0000313" key="19">
    <source>
        <dbReference type="EMBL" id="KAH7361576.1"/>
    </source>
</evidence>
<protein>
    <recommendedName>
        <fullName evidence="4 15">Histone-lysine N-methyltransferase, H3 lysine-79 specific</fullName>
        <ecNumber evidence="3 15">2.1.1.360</ecNumber>
    </recommendedName>
    <alternativeName>
        <fullName evidence="13 15">Histone H3-K79 methyltransferase</fullName>
    </alternativeName>
</protein>
<dbReference type="AlphaFoldDB" id="A0A8K0THJ7"/>
<dbReference type="GO" id="GO:0032259">
    <property type="term" value="P:methylation"/>
    <property type="evidence" value="ECO:0007669"/>
    <property type="project" value="UniProtKB-KW"/>
</dbReference>
<dbReference type="GO" id="GO:0000077">
    <property type="term" value="P:DNA damage checkpoint signaling"/>
    <property type="evidence" value="ECO:0007669"/>
    <property type="project" value="InterPro"/>
</dbReference>
<evidence type="ECO:0000256" key="3">
    <source>
        <dbReference type="ARBA" id="ARBA00012190"/>
    </source>
</evidence>
<dbReference type="GO" id="GO:0031509">
    <property type="term" value="P:subtelomeric heterochromatin formation"/>
    <property type="evidence" value="ECO:0007669"/>
    <property type="project" value="InterPro"/>
</dbReference>
<dbReference type="GO" id="GO:0000786">
    <property type="term" value="C:nucleosome"/>
    <property type="evidence" value="ECO:0007669"/>
    <property type="project" value="InterPro"/>
</dbReference>
<keyword evidence="7 15" id="KW-0949">S-adenosyl-L-methionine</keyword>
<dbReference type="PIRSF" id="PIRSF017570">
    <property type="entry name" value="Histone_H3-K79_MeTrfase"/>
    <property type="match status" value="1"/>
</dbReference>
<dbReference type="EC" id="2.1.1.360" evidence="3 15"/>
<evidence type="ECO:0000256" key="7">
    <source>
        <dbReference type="ARBA" id="ARBA00022691"/>
    </source>
</evidence>